<dbReference type="GO" id="GO:0003677">
    <property type="term" value="F:DNA binding"/>
    <property type="evidence" value="ECO:0007669"/>
    <property type="project" value="InterPro"/>
</dbReference>
<name>A0A6H1ZNV4_9ZZZZ</name>
<dbReference type="GO" id="GO:0032259">
    <property type="term" value="P:methylation"/>
    <property type="evidence" value="ECO:0007669"/>
    <property type="project" value="UniProtKB-KW"/>
</dbReference>
<sequence length="457" mass="49744">MKPYHQTADVDLYQGDCRAVMAGLPERHFQLCCTSPPFFGLRSYLPADHPDKHLELGSETSPDEFVAALLEVFGGKDNPVGVWRVLRDDGCLFCDLGDSYNSAASGQNGQTGTLDGGKPCGGQGTTAGRRKLVAGLKPKDLCGTPWRLALALQAAGWYWRDTICYQKASPMPGSQRDRCTSSWEPVLMMCKKPVYYWNTEGAKEPGAEPDRQRYEKIGGKNGAEVRHGEQGMVGASPTRIPRNVWRLDWDADDIVALLNYMNVGPGDGNIWKLSSEGFAGCHFATFPKSLPAKIITAATSERGACPSCGKCWQRVVDSERVATRPGLNTKCNAKTWDKNSIGTIPGRLDANVIGNRDPQRHTTTTTTLGWRPGCTCGDEPVPCRILDPFGGVGTSALAAMGLQRRCTLIELSEKYCEMIVARLRAGLYATSAKRDDAPGQLTMFSEAEADSEHNGNQ</sequence>
<protein>
    <submittedName>
        <fullName evidence="4">Putative methyltransferase</fullName>
    </submittedName>
</protein>
<reference evidence="4" key="1">
    <citation type="submission" date="2020-03" db="EMBL/GenBank/DDBJ databases">
        <title>The deep terrestrial virosphere.</title>
        <authorList>
            <person name="Holmfeldt K."/>
            <person name="Nilsson E."/>
            <person name="Simone D."/>
            <person name="Lopez-Fernandez M."/>
            <person name="Wu X."/>
            <person name="de Brujin I."/>
            <person name="Lundin D."/>
            <person name="Andersson A."/>
            <person name="Bertilsson S."/>
            <person name="Dopson M."/>
        </authorList>
    </citation>
    <scope>NUCLEOTIDE SEQUENCE</scope>
    <source>
        <strain evidence="4">TM448A01213</strain>
        <strain evidence="5">TM448B00810</strain>
    </source>
</reference>
<dbReference type="InterPro" id="IPR002941">
    <property type="entry name" value="DNA_methylase_N4/N6"/>
</dbReference>
<feature type="domain" description="DNA methylase N-4/N-6" evidence="3">
    <location>
        <begin position="30"/>
        <end position="302"/>
    </location>
</feature>
<dbReference type="Pfam" id="PF01555">
    <property type="entry name" value="N6_N4_Mtase"/>
    <property type="match status" value="1"/>
</dbReference>
<dbReference type="PRINTS" id="PR00508">
    <property type="entry name" value="S21N4MTFRASE"/>
</dbReference>
<evidence type="ECO:0000256" key="1">
    <source>
        <dbReference type="ARBA" id="ARBA00022603"/>
    </source>
</evidence>
<dbReference type="EMBL" id="MT144662">
    <property type="protein sequence ID" value="QJH96779.1"/>
    <property type="molecule type" value="Genomic_DNA"/>
</dbReference>
<keyword evidence="1 4" id="KW-0489">Methyltransferase</keyword>
<dbReference type="AlphaFoldDB" id="A0A6H1ZNV4"/>
<keyword evidence="2 4" id="KW-0808">Transferase</keyword>
<dbReference type="Gene3D" id="3.40.50.150">
    <property type="entry name" value="Vaccinia Virus protein VP39"/>
    <property type="match status" value="2"/>
</dbReference>
<dbReference type="GO" id="GO:0008170">
    <property type="term" value="F:N-methyltransferase activity"/>
    <property type="evidence" value="ECO:0007669"/>
    <property type="project" value="InterPro"/>
</dbReference>
<dbReference type="InterPro" id="IPR029063">
    <property type="entry name" value="SAM-dependent_MTases_sf"/>
</dbReference>
<proteinExistence type="predicted"/>
<evidence type="ECO:0000259" key="3">
    <source>
        <dbReference type="Pfam" id="PF01555"/>
    </source>
</evidence>
<organism evidence="4">
    <name type="scientific">viral metagenome</name>
    <dbReference type="NCBI Taxonomy" id="1070528"/>
    <lineage>
        <taxon>unclassified sequences</taxon>
        <taxon>metagenomes</taxon>
        <taxon>organismal metagenomes</taxon>
    </lineage>
</organism>
<dbReference type="InterPro" id="IPR001091">
    <property type="entry name" value="RM_Methyltransferase"/>
</dbReference>
<dbReference type="EMBL" id="MT144112">
    <property type="protein sequence ID" value="QJA48987.1"/>
    <property type="molecule type" value="Genomic_DNA"/>
</dbReference>
<dbReference type="SUPFAM" id="SSF53335">
    <property type="entry name" value="S-adenosyl-L-methionine-dependent methyltransferases"/>
    <property type="match status" value="1"/>
</dbReference>
<accession>A0A6H1ZNV4</accession>
<evidence type="ECO:0000313" key="5">
    <source>
        <dbReference type="EMBL" id="QJH96779.1"/>
    </source>
</evidence>
<gene>
    <name evidence="4" type="ORF">TM448A01213_0020</name>
    <name evidence="5" type="ORF">TM448B00810_0012</name>
</gene>
<evidence type="ECO:0000256" key="2">
    <source>
        <dbReference type="ARBA" id="ARBA00022679"/>
    </source>
</evidence>
<evidence type="ECO:0000313" key="4">
    <source>
        <dbReference type="EMBL" id="QJA48987.1"/>
    </source>
</evidence>